<proteinExistence type="inferred from homology"/>
<evidence type="ECO:0000259" key="5">
    <source>
        <dbReference type="PROSITE" id="PS51685"/>
    </source>
</evidence>
<sequence length="957" mass="107453">MVAVQSVLDKGLVIFTPLVQSAEHNVVRVSRAKELNPADNRVLHIAGGEHAGIIINKLSNEPPMKECDVALSFCVWVTDGVKIRQENRQLRFRFENGTHSAEEHSLTQQFFKNLVNSLPRDIRSFFKFLKKNWGFSCNNRFLDYASFLKRILKLVQTGYWPIVEVEVDMQLVKAEEAMQMPDPKEYDSDSECEDVNIGHVKDVLEHAYPNGLSVDVVAEALRCTAEEVEAFLEELEKQGLVKKVENEWIRVDPVNGPSSDLFCSVISYLFLELKAVQTKMSEEVMNQPPTTSMRDHQPTIAIITCLFVEKQAVDAIIDESTTMHRYRSGGDSNIYTLGWIGPHRVVATKLAVIGDSREATTSAGSITTRLLGNFQNIEHVFIVGVGGGVAHYTDAEKHVRLGDVVVSSSDPDAYVFAHSYTINRQTEAVDGFVVRKWNPKDTVISQIVQGMCVYRLMDCRVPIIVGYFRDDKFNAEWSVTAKEMSEKLSSTLPDFNLSRPEADLLTLSVGGGNMVVVPHPNQERSYPVVHVGPIGAMAAYKKQTLDDQAAGDTARDAASHLRDRFAAEYGLRAVDAGFDSVVAAVSGSRIDSWALVRGIADYQHGQSRVGRTWQLSTYSQLYLWYSSMSVNLTSNFFRLICHFRRQDLKNYKEEHDKLYLEAKKTTNHAAVISHYYSVMSAIIEEYFNGNFHFVPPQNNRQTLEEALKWLHVRIARSLKLQNGTKCLDIGCGIGGVMKDLAYTDAKITGITIAANEVLIGNKIFEKEGIKNCYIIEGDCHQIPLTDGSYDAAYAIYSLKYFVKLNPVFSEVSRVLRSDGLFAVYDLIKTENYDPNNAQHREIVEGLEYACGMPSLHSRNEMVEEAEKCGFRLIDEINLDKETGYPFHYCFSSSTFFMWLLRSALIAWLISVGEFLHILPTGFGEFFKVFLAGTVTKIVDGGINGILSGGEILIFQKK</sequence>
<dbReference type="SUPFAM" id="SSF53335">
    <property type="entry name" value="S-adenosyl-L-methionine-dependent methyltransferases"/>
    <property type="match status" value="1"/>
</dbReference>
<dbReference type="PROSITE" id="PS51685">
    <property type="entry name" value="SAM_MT_ERG6_SMT"/>
    <property type="match status" value="1"/>
</dbReference>
<dbReference type="AlphaFoldDB" id="A0A0N4UXB9"/>
<dbReference type="InterPro" id="IPR030384">
    <property type="entry name" value="MeTrfase_SMT"/>
</dbReference>
<comment type="similarity">
    <text evidence="4">Belongs to the class I-like SAM-binding methyltransferase superfamily. Erg6/SMT family.</text>
</comment>
<evidence type="ECO:0000256" key="4">
    <source>
        <dbReference type="PROSITE-ProRule" id="PRU01022"/>
    </source>
</evidence>
<dbReference type="Pfam" id="PF08241">
    <property type="entry name" value="Methyltransf_11"/>
    <property type="match status" value="1"/>
</dbReference>
<gene>
    <name evidence="6" type="ORF">EVEC_LOCUS1885</name>
</gene>
<evidence type="ECO:0000256" key="1">
    <source>
        <dbReference type="ARBA" id="ARBA00022603"/>
    </source>
</evidence>
<keyword evidence="3 4" id="KW-0949">S-adenosyl-L-methionine</keyword>
<dbReference type="STRING" id="51028.A0A0N4UXB9"/>
<dbReference type="EMBL" id="UXUI01007280">
    <property type="protein sequence ID" value="VDD86742.1"/>
    <property type="molecule type" value="Genomic_DNA"/>
</dbReference>
<evidence type="ECO:0000256" key="2">
    <source>
        <dbReference type="ARBA" id="ARBA00022679"/>
    </source>
</evidence>
<feature type="domain" description="SAM-dependent methyltransferase Erg6/SMT-type" evidence="5">
    <location>
        <begin position="675"/>
        <end position="957"/>
    </location>
</feature>
<protein>
    <submittedName>
        <fullName evidence="8">SAM_MT_ERG6_SMT domain-containing protein</fullName>
    </submittedName>
</protein>
<keyword evidence="2 4" id="KW-0808">Transferase</keyword>
<evidence type="ECO:0000256" key="3">
    <source>
        <dbReference type="ARBA" id="ARBA00022691"/>
    </source>
</evidence>
<organism evidence="8">
    <name type="scientific">Enterobius vermicularis</name>
    <name type="common">Human pinworm</name>
    <dbReference type="NCBI Taxonomy" id="51028"/>
    <lineage>
        <taxon>Eukaryota</taxon>
        <taxon>Metazoa</taxon>
        <taxon>Ecdysozoa</taxon>
        <taxon>Nematoda</taxon>
        <taxon>Chromadorea</taxon>
        <taxon>Rhabditida</taxon>
        <taxon>Spirurina</taxon>
        <taxon>Oxyuridomorpha</taxon>
        <taxon>Oxyuroidea</taxon>
        <taxon>Oxyuridae</taxon>
        <taxon>Enterobius</taxon>
    </lineage>
</organism>
<evidence type="ECO:0000313" key="8">
    <source>
        <dbReference type="WBParaSite" id="EVEC_0000217701-mRNA-1"/>
    </source>
</evidence>
<dbReference type="WBParaSite" id="EVEC_0000217701-mRNA-1">
    <property type="protein sequence ID" value="EVEC_0000217701-mRNA-1"/>
    <property type="gene ID" value="EVEC_0000217701"/>
</dbReference>
<name>A0A0N4UXB9_ENTVE</name>
<dbReference type="InterPro" id="IPR013216">
    <property type="entry name" value="Methyltransf_11"/>
</dbReference>
<dbReference type="Proteomes" id="UP000274131">
    <property type="component" value="Unassembled WGS sequence"/>
</dbReference>
<dbReference type="Pfam" id="PF22979">
    <property type="entry name" value="HTH_69"/>
    <property type="match status" value="1"/>
</dbReference>
<dbReference type="GO" id="GO:0032259">
    <property type="term" value="P:methylation"/>
    <property type="evidence" value="ECO:0007669"/>
    <property type="project" value="UniProtKB-KW"/>
</dbReference>
<dbReference type="InterPro" id="IPR029063">
    <property type="entry name" value="SAM-dependent_MTases_sf"/>
</dbReference>
<accession>A0A0N4UXB9</accession>
<dbReference type="CDD" id="cd02440">
    <property type="entry name" value="AdoMet_MTases"/>
    <property type="match status" value="1"/>
</dbReference>
<dbReference type="OrthoDB" id="1577640at2759"/>
<dbReference type="PANTHER" id="PTHR47705:SF1">
    <property type="entry name" value="PNP_UDP_1 DOMAIN-CONTAINING PROTEIN"/>
    <property type="match status" value="1"/>
</dbReference>
<dbReference type="InterPro" id="IPR055121">
    <property type="entry name" value="HTH_69"/>
</dbReference>
<dbReference type="GO" id="GO:0009116">
    <property type="term" value="P:nucleoside metabolic process"/>
    <property type="evidence" value="ECO:0007669"/>
    <property type="project" value="InterPro"/>
</dbReference>
<keyword evidence="1 4" id="KW-0489">Methyltransferase</keyword>
<keyword evidence="7" id="KW-1185">Reference proteome</keyword>
<evidence type="ECO:0000313" key="7">
    <source>
        <dbReference type="Proteomes" id="UP000274131"/>
    </source>
</evidence>
<dbReference type="Gene3D" id="3.40.50.150">
    <property type="entry name" value="Vaccinia Virus protein VP39"/>
    <property type="match status" value="1"/>
</dbReference>
<reference evidence="6 7" key="2">
    <citation type="submission" date="2018-10" db="EMBL/GenBank/DDBJ databases">
        <authorList>
            <consortium name="Pathogen Informatics"/>
        </authorList>
    </citation>
    <scope>NUCLEOTIDE SEQUENCE [LARGE SCALE GENOMIC DNA]</scope>
</reference>
<evidence type="ECO:0000313" key="6">
    <source>
        <dbReference type="EMBL" id="VDD86742.1"/>
    </source>
</evidence>
<dbReference type="GO" id="GO:0008757">
    <property type="term" value="F:S-adenosylmethionine-dependent methyltransferase activity"/>
    <property type="evidence" value="ECO:0007669"/>
    <property type="project" value="InterPro"/>
</dbReference>
<reference evidence="8" key="1">
    <citation type="submission" date="2016-04" db="UniProtKB">
        <authorList>
            <consortium name="WormBaseParasite"/>
        </authorList>
    </citation>
    <scope>IDENTIFICATION</scope>
</reference>
<dbReference type="Gene3D" id="3.40.50.1580">
    <property type="entry name" value="Nucleoside phosphorylase domain"/>
    <property type="match status" value="1"/>
</dbReference>
<dbReference type="PANTHER" id="PTHR47705">
    <property type="entry name" value="AGAP000321-PA"/>
    <property type="match status" value="1"/>
</dbReference>
<dbReference type="InterPro" id="IPR035994">
    <property type="entry name" value="Nucleoside_phosphorylase_sf"/>
</dbReference>